<keyword evidence="3" id="KW-1185">Reference proteome</keyword>
<feature type="signal peptide" evidence="1">
    <location>
        <begin position="1"/>
        <end position="24"/>
    </location>
</feature>
<evidence type="ECO:0000313" key="2">
    <source>
        <dbReference type="EMBL" id="MFJ5444876.1"/>
    </source>
</evidence>
<proteinExistence type="predicted"/>
<evidence type="ECO:0000313" key="3">
    <source>
        <dbReference type="Proteomes" id="UP001617669"/>
    </source>
</evidence>
<sequence length="230" mass="26611">MKLNTRLMHGLLMATLGASSLAHAEVEEDGRFWINLTMEGMVSKENHVGWYAELQPRLKEEGREHDQTIIRPAINYWISDRASIWLGYADVRTHTAQGTNHEQRWWQQFMYTFPPTANGIVITSRTRLEQRNFDIGNDTGHRVRQLVRAIKKIEGSESLSWLIWDELFVSTRSTDWGALSGFDQNRAFAGVAWQAASNARFEIGYVNQYVRGNSFDRMNHILSTSLFLRF</sequence>
<dbReference type="RefSeq" id="WP_400878301.1">
    <property type="nucleotide sequence ID" value="NZ_JBIWXY010000001.1"/>
</dbReference>
<accession>A0ABW8GHM0</accession>
<name>A0ABW8GHM0_9PROT</name>
<protein>
    <submittedName>
        <fullName evidence="2">DUF2490 domain-containing protein</fullName>
    </submittedName>
</protein>
<dbReference type="Pfam" id="PF10677">
    <property type="entry name" value="DUF2490"/>
    <property type="match status" value="1"/>
</dbReference>
<dbReference type="EMBL" id="JBIWXY010000001">
    <property type="protein sequence ID" value="MFJ5444876.1"/>
    <property type="molecule type" value="Genomic_DNA"/>
</dbReference>
<comment type="caution">
    <text evidence="2">The sequence shown here is derived from an EMBL/GenBank/DDBJ whole genome shotgun (WGS) entry which is preliminary data.</text>
</comment>
<keyword evidence="1" id="KW-0732">Signal</keyword>
<gene>
    <name evidence="2" type="ORF">ACIKP9_01390</name>
</gene>
<reference evidence="2 3" key="1">
    <citation type="submission" date="2024-11" db="EMBL/GenBank/DDBJ databases">
        <authorList>
            <person name="Kaparullina E.N."/>
            <person name="Delegan Y.A."/>
            <person name="Doronina N.V."/>
        </authorList>
    </citation>
    <scope>NUCLEOTIDE SEQUENCE [LARGE SCALE GENOMIC DNA]</scope>
    <source>
        <strain evidence="2 3">7sh_L</strain>
    </source>
</reference>
<dbReference type="InterPro" id="IPR019619">
    <property type="entry name" value="DUF2490"/>
</dbReference>
<evidence type="ECO:0000256" key="1">
    <source>
        <dbReference type="SAM" id="SignalP"/>
    </source>
</evidence>
<feature type="chain" id="PRO_5047110333" evidence="1">
    <location>
        <begin position="25"/>
        <end position="230"/>
    </location>
</feature>
<dbReference type="Proteomes" id="UP001617669">
    <property type="component" value="Unassembled WGS sequence"/>
</dbReference>
<organism evidence="2 3">
    <name type="scientific">Methylobacillus methanolivorans</name>
    <dbReference type="NCBI Taxonomy" id="1848927"/>
    <lineage>
        <taxon>Bacteria</taxon>
        <taxon>Pseudomonadati</taxon>
        <taxon>Pseudomonadota</taxon>
        <taxon>Betaproteobacteria</taxon>
        <taxon>Nitrosomonadales</taxon>
        <taxon>Methylophilaceae</taxon>
        <taxon>Methylobacillus</taxon>
    </lineage>
</organism>